<sequence>MSEDEIARAKCRLAELNKPSVFSPQPSNARATRFRPQTPHQDPQMPQMAVRPHFHQHRYTPPPKCPYIADGWTLQLANTFSAIGSRLTAVILQLPFRLAEN</sequence>
<gene>
    <name evidence="2" type="ORF">R3P38DRAFT_3183234</name>
    <name evidence="3" type="ORF">R3P38DRAFT_3183239</name>
</gene>
<feature type="region of interest" description="Disordered" evidence="1">
    <location>
        <begin position="17"/>
        <end position="46"/>
    </location>
</feature>
<accession>A0AAW0CFB1</accession>
<organism evidence="3 4">
    <name type="scientific">Favolaschia claudopus</name>
    <dbReference type="NCBI Taxonomy" id="2862362"/>
    <lineage>
        <taxon>Eukaryota</taxon>
        <taxon>Fungi</taxon>
        <taxon>Dikarya</taxon>
        <taxon>Basidiomycota</taxon>
        <taxon>Agaricomycotina</taxon>
        <taxon>Agaricomycetes</taxon>
        <taxon>Agaricomycetidae</taxon>
        <taxon>Agaricales</taxon>
        <taxon>Marasmiineae</taxon>
        <taxon>Mycenaceae</taxon>
        <taxon>Favolaschia</taxon>
    </lineage>
</organism>
<keyword evidence="4" id="KW-1185">Reference proteome</keyword>
<evidence type="ECO:0000256" key="1">
    <source>
        <dbReference type="SAM" id="MobiDB-lite"/>
    </source>
</evidence>
<evidence type="ECO:0000313" key="4">
    <source>
        <dbReference type="Proteomes" id="UP001362999"/>
    </source>
</evidence>
<evidence type="ECO:0000313" key="2">
    <source>
        <dbReference type="EMBL" id="KAK7037128.1"/>
    </source>
</evidence>
<comment type="caution">
    <text evidence="3">The sequence shown here is derived from an EMBL/GenBank/DDBJ whole genome shotgun (WGS) entry which is preliminary data.</text>
</comment>
<feature type="compositionally biased region" description="Polar residues" evidence="1">
    <location>
        <begin position="20"/>
        <end position="30"/>
    </location>
</feature>
<dbReference type="EMBL" id="JAWWNJ010000018">
    <property type="protein sequence ID" value="KAK7037128.1"/>
    <property type="molecule type" value="Genomic_DNA"/>
</dbReference>
<dbReference type="EMBL" id="JAWWNJ010000018">
    <property type="protein sequence ID" value="KAK7037132.1"/>
    <property type="molecule type" value="Genomic_DNA"/>
</dbReference>
<name>A0AAW0CFB1_9AGAR</name>
<evidence type="ECO:0000313" key="3">
    <source>
        <dbReference type="EMBL" id="KAK7037132.1"/>
    </source>
</evidence>
<protein>
    <submittedName>
        <fullName evidence="3">Uncharacterized protein</fullName>
    </submittedName>
</protein>
<dbReference type="Proteomes" id="UP001362999">
    <property type="component" value="Unassembled WGS sequence"/>
</dbReference>
<dbReference type="AlphaFoldDB" id="A0AAW0CFB1"/>
<proteinExistence type="predicted"/>
<reference evidence="3 4" key="1">
    <citation type="journal article" date="2024" name="J Genomics">
        <title>Draft genome sequencing and assembly of Favolaschia claudopus CIRM-BRFM 2984 isolated from oak limbs.</title>
        <authorList>
            <person name="Navarro D."/>
            <person name="Drula E."/>
            <person name="Chaduli D."/>
            <person name="Cazenave R."/>
            <person name="Ahrendt S."/>
            <person name="Wang J."/>
            <person name="Lipzen A."/>
            <person name="Daum C."/>
            <person name="Barry K."/>
            <person name="Grigoriev I.V."/>
            <person name="Favel A."/>
            <person name="Rosso M.N."/>
            <person name="Martin F."/>
        </authorList>
    </citation>
    <scope>NUCLEOTIDE SEQUENCE [LARGE SCALE GENOMIC DNA]</scope>
    <source>
        <strain evidence="3 4">CIRM-BRFM 2984</strain>
    </source>
</reference>